<dbReference type="SUPFAM" id="SSF81606">
    <property type="entry name" value="PP2C-like"/>
    <property type="match status" value="1"/>
</dbReference>
<comment type="caution">
    <text evidence="3">The sequence shown here is derived from an EMBL/GenBank/DDBJ whole genome shotgun (WGS) entry which is preliminary data.</text>
</comment>
<dbReference type="GO" id="GO:0046872">
    <property type="term" value="F:metal ion binding"/>
    <property type="evidence" value="ECO:0007669"/>
    <property type="project" value="UniProtKB-UniRule"/>
</dbReference>
<keyword evidence="1" id="KW-0464">Manganese</keyword>
<dbReference type="GO" id="GO:0004722">
    <property type="term" value="F:protein serine/threonine phosphatase activity"/>
    <property type="evidence" value="ECO:0007669"/>
    <property type="project" value="UniProtKB-EC"/>
</dbReference>
<dbReference type="InterPro" id="IPR036457">
    <property type="entry name" value="PPM-type-like_dom_sf"/>
</dbReference>
<protein>
    <recommendedName>
        <fullName evidence="1">Protein phosphatase</fullName>
        <ecNumber evidence="1">3.1.3.16</ecNumber>
    </recommendedName>
</protein>
<dbReference type="PROSITE" id="PS51746">
    <property type="entry name" value="PPM_2"/>
    <property type="match status" value="1"/>
</dbReference>
<dbReference type="InterPro" id="IPR039123">
    <property type="entry name" value="PPTC7"/>
</dbReference>
<evidence type="ECO:0000313" key="3">
    <source>
        <dbReference type="EMBL" id="CAI2385446.1"/>
    </source>
</evidence>
<dbReference type="EMBL" id="CAMPGE010027859">
    <property type="protein sequence ID" value="CAI2385446.1"/>
    <property type="molecule type" value="Genomic_DNA"/>
</dbReference>
<dbReference type="EC" id="3.1.3.16" evidence="1"/>
<keyword evidence="1" id="KW-0378">Hydrolase</keyword>
<keyword evidence="1" id="KW-0460">Magnesium</keyword>
<feature type="domain" description="PPM-type phosphatase" evidence="2">
    <location>
        <begin position="1"/>
        <end position="328"/>
    </location>
</feature>
<comment type="catalytic activity">
    <reaction evidence="1">
        <text>O-phospho-L-threonyl-[protein] + H2O = L-threonyl-[protein] + phosphate</text>
        <dbReference type="Rhea" id="RHEA:47004"/>
        <dbReference type="Rhea" id="RHEA-COMP:11060"/>
        <dbReference type="Rhea" id="RHEA-COMP:11605"/>
        <dbReference type="ChEBI" id="CHEBI:15377"/>
        <dbReference type="ChEBI" id="CHEBI:30013"/>
        <dbReference type="ChEBI" id="CHEBI:43474"/>
        <dbReference type="ChEBI" id="CHEBI:61977"/>
        <dbReference type="EC" id="3.1.3.16"/>
    </reaction>
</comment>
<dbReference type="Proteomes" id="UP001295684">
    <property type="component" value="Unassembled WGS sequence"/>
</dbReference>
<keyword evidence="4" id="KW-1185">Reference proteome</keyword>
<comment type="similarity">
    <text evidence="1">Belongs to the PP2C family.</text>
</comment>
<name>A0AAD2DAJ9_EUPCR</name>
<dbReference type="Pfam" id="PF07228">
    <property type="entry name" value="SpoIIE"/>
    <property type="match status" value="1"/>
</dbReference>
<dbReference type="AlphaFoldDB" id="A0AAD2DAJ9"/>
<keyword evidence="1" id="KW-0479">Metal-binding</keyword>
<evidence type="ECO:0000256" key="1">
    <source>
        <dbReference type="RuleBase" id="RU366020"/>
    </source>
</evidence>
<dbReference type="PANTHER" id="PTHR12320">
    <property type="entry name" value="PROTEIN PHOSPHATASE 2C"/>
    <property type="match status" value="1"/>
</dbReference>
<dbReference type="SMART" id="SM00331">
    <property type="entry name" value="PP2C_SIG"/>
    <property type="match status" value="1"/>
</dbReference>
<comment type="cofactor">
    <cofactor evidence="1">
        <name>Mn(2+)</name>
        <dbReference type="ChEBI" id="CHEBI:29035"/>
    </cofactor>
</comment>
<gene>
    <name evidence="3" type="ORF">ECRASSUSDP1_LOCUS27011</name>
</gene>
<dbReference type="Gene3D" id="3.60.40.10">
    <property type="entry name" value="PPM-type phosphatase domain"/>
    <property type="match status" value="1"/>
</dbReference>
<accession>A0AAD2DAJ9</accession>
<sequence length="329" mass="36763">MISKRRGKPSEDALFTTPNYLGIADGVGGWVEYGVDSSKFSNELMKNCKNEVIKFNQEIEQSANYESEESDYDLFGSNNSKCSQNYDANSLESGSVSHEATEIKPKNVLNPTTVLSKAYRKVRSIGSSTACVCALNTTSGEMEVSNIGDSGFLVIRKNIIYQSEEQQHSFNAPYQLTRMPLGFARKHKIFGYYSDKPKDSKNYTCRLQKGDIVILATDGLFDNLYSKDIIRIVNKFLLRQKQTIYTSNGCHAADLNNIVELLDSTDAYNLARTLSLKAWKNSLSSSYISPFGSKMNSLLKTTSTKLIPELEEWRGGKKDDVSVIVSFVN</sequence>
<organism evidence="3 4">
    <name type="scientific">Euplotes crassus</name>
    <dbReference type="NCBI Taxonomy" id="5936"/>
    <lineage>
        <taxon>Eukaryota</taxon>
        <taxon>Sar</taxon>
        <taxon>Alveolata</taxon>
        <taxon>Ciliophora</taxon>
        <taxon>Intramacronucleata</taxon>
        <taxon>Spirotrichea</taxon>
        <taxon>Hypotrichia</taxon>
        <taxon>Euplotida</taxon>
        <taxon>Euplotidae</taxon>
        <taxon>Moneuplotes</taxon>
    </lineage>
</organism>
<evidence type="ECO:0000259" key="2">
    <source>
        <dbReference type="PROSITE" id="PS51746"/>
    </source>
</evidence>
<reference evidence="3" key="1">
    <citation type="submission" date="2023-07" db="EMBL/GenBank/DDBJ databases">
        <authorList>
            <consortium name="AG Swart"/>
            <person name="Singh M."/>
            <person name="Singh A."/>
            <person name="Seah K."/>
            <person name="Emmerich C."/>
        </authorList>
    </citation>
    <scope>NUCLEOTIDE SEQUENCE</scope>
    <source>
        <strain evidence="3">DP1</strain>
    </source>
</reference>
<dbReference type="InterPro" id="IPR001932">
    <property type="entry name" value="PPM-type_phosphatase-like_dom"/>
</dbReference>
<comment type="catalytic activity">
    <reaction evidence="1">
        <text>O-phospho-L-seryl-[protein] + H2O = L-seryl-[protein] + phosphate</text>
        <dbReference type="Rhea" id="RHEA:20629"/>
        <dbReference type="Rhea" id="RHEA-COMP:9863"/>
        <dbReference type="Rhea" id="RHEA-COMP:11604"/>
        <dbReference type="ChEBI" id="CHEBI:15377"/>
        <dbReference type="ChEBI" id="CHEBI:29999"/>
        <dbReference type="ChEBI" id="CHEBI:43474"/>
        <dbReference type="ChEBI" id="CHEBI:83421"/>
        <dbReference type="EC" id="3.1.3.16"/>
    </reaction>
</comment>
<keyword evidence="1" id="KW-0904">Protein phosphatase</keyword>
<dbReference type="PANTHER" id="PTHR12320:SF1">
    <property type="entry name" value="PROTEIN PHOSPHATASE PTC7 HOMOLOG"/>
    <property type="match status" value="1"/>
</dbReference>
<comment type="cofactor">
    <cofactor evidence="1">
        <name>Mg(2+)</name>
        <dbReference type="ChEBI" id="CHEBI:18420"/>
    </cofactor>
</comment>
<evidence type="ECO:0000313" key="4">
    <source>
        <dbReference type="Proteomes" id="UP001295684"/>
    </source>
</evidence>
<dbReference type="SMART" id="SM00332">
    <property type="entry name" value="PP2Cc"/>
    <property type="match status" value="1"/>
</dbReference>
<proteinExistence type="inferred from homology"/>